<evidence type="ECO:0000256" key="5">
    <source>
        <dbReference type="ARBA" id="ARBA00022750"/>
    </source>
</evidence>
<keyword evidence="7 9" id="KW-1133">Transmembrane helix</keyword>
<dbReference type="NCBIfam" id="TIGR00077">
    <property type="entry name" value="lspA"/>
    <property type="match status" value="1"/>
</dbReference>
<feature type="transmembrane region" description="Helical" evidence="9">
    <location>
        <begin position="95"/>
        <end position="114"/>
    </location>
</feature>
<dbReference type="EMBL" id="CP060635">
    <property type="protein sequence ID" value="QNM09587.1"/>
    <property type="molecule type" value="Genomic_DNA"/>
</dbReference>
<name>A0A7G9GFK5_9FIRM</name>
<dbReference type="InterPro" id="IPR001872">
    <property type="entry name" value="Peptidase_A8"/>
</dbReference>
<evidence type="ECO:0000256" key="3">
    <source>
        <dbReference type="ARBA" id="ARBA00022670"/>
    </source>
</evidence>
<dbReference type="GO" id="GO:0004190">
    <property type="term" value="F:aspartic-type endopeptidase activity"/>
    <property type="evidence" value="ECO:0007669"/>
    <property type="project" value="UniProtKB-UniRule"/>
</dbReference>
<accession>A0A7G9GFK5</accession>
<dbReference type="UniPathway" id="UPA00665"/>
<feature type="active site" evidence="9">
    <location>
        <position position="140"/>
    </location>
</feature>
<dbReference type="HAMAP" id="MF_00161">
    <property type="entry name" value="LspA"/>
    <property type="match status" value="1"/>
</dbReference>
<dbReference type="EC" id="3.4.23.36" evidence="9"/>
<feature type="active site" evidence="9">
    <location>
        <position position="124"/>
    </location>
</feature>
<comment type="pathway">
    <text evidence="9">Protein modification; lipoprotein biosynthesis (signal peptide cleavage).</text>
</comment>
<evidence type="ECO:0000256" key="10">
    <source>
        <dbReference type="RuleBase" id="RU000594"/>
    </source>
</evidence>
<feature type="transmembrane region" description="Helical" evidence="9">
    <location>
        <begin position="134"/>
        <end position="158"/>
    </location>
</feature>
<dbReference type="Pfam" id="PF01252">
    <property type="entry name" value="Peptidase_A8"/>
    <property type="match status" value="1"/>
</dbReference>
<dbReference type="PRINTS" id="PR00781">
    <property type="entry name" value="LIPOSIGPTASE"/>
</dbReference>
<evidence type="ECO:0000256" key="8">
    <source>
        <dbReference type="ARBA" id="ARBA00023136"/>
    </source>
</evidence>
<evidence type="ECO:0000256" key="2">
    <source>
        <dbReference type="ARBA" id="ARBA00022475"/>
    </source>
</evidence>
<keyword evidence="4 9" id="KW-0812">Transmembrane</keyword>
<dbReference type="AlphaFoldDB" id="A0A7G9GFK5"/>
<dbReference type="KEGG" id="whj:H9Q79_04670"/>
<evidence type="ECO:0000256" key="9">
    <source>
        <dbReference type="HAMAP-Rule" id="MF_00161"/>
    </source>
</evidence>
<sequence length="173" mass="19636">MEKNKNTFISASLVLAGLAALIGLDQWTKHLAVLFLKGKDPVILIPGVLQLQYLENRGAAFGMLQNKQWIFWILTAAFLVVAVIFYIKIPKTKRYVPLITTAVVLVAGAVGNFIDRLANQYVVDFVYFSLIDFPIFNTADIYVTLSVIVLLILIFFYYKEEDFKFIMKKKSGE</sequence>
<reference evidence="12 13" key="1">
    <citation type="submission" date="2020-08" db="EMBL/GenBank/DDBJ databases">
        <authorList>
            <person name="Liu C."/>
            <person name="Sun Q."/>
        </authorList>
    </citation>
    <scope>NUCLEOTIDE SEQUENCE [LARGE SCALE GENOMIC DNA]</scope>
    <source>
        <strain evidence="12 13">NSJ-29</strain>
    </source>
</reference>
<keyword evidence="3 9" id="KW-0645">Protease</keyword>
<evidence type="ECO:0000256" key="1">
    <source>
        <dbReference type="ARBA" id="ARBA00006139"/>
    </source>
</evidence>
<dbReference type="Proteomes" id="UP000515860">
    <property type="component" value="Chromosome"/>
</dbReference>
<gene>
    <name evidence="9 12" type="primary">lspA</name>
    <name evidence="12" type="ORF">H9Q79_04670</name>
</gene>
<keyword evidence="2 9" id="KW-1003">Cell membrane</keyword>
<keyword evidence="13" id="KW-1185">Reference proteome</keyword>
<keyword evidence="8 9" id="KW-0472">Membrane</keyword>
<evidence type="ECO:0000256" key="4">
    <source>
        <dbReference type="ARBA" id="ARBA00022692"/>
    </source>
</evidence>
<dbReference type="PROSITE" id="PS00855">
    <property type="entry name" value="SPASE_II"/>
    <property type="match status" value="1"/>
</dbReference>
<evidence type="ECO:0000256" key="11">
    <source>
        <dbReference type="RuleBase" id="RU004181"/>
    </source>
</evidence>
<evidence type="ECO:0000313" key="12">
    <source>
        <dbReference type="EMBL" id="QNM09587.1"/>
    </source>
</evidence>
<dbReference type="GO" id="GO:0006508">
    <property type="term" value="P:proteolysis"/>
    <property type="evidence" value="ECO:0007669"/>
    <property type="project" value="UniProtKB-KW"/>
</dbReference>
<protein>
    <recommendedName>
        <fullName evidence="9">Lipoprotein signal peptidase</fullName>
        <ecNumber evidence="9">3.4.23.36</ecNumber>
    </recommendedName>
    <alternativeName>
        <fullName evidence="9">Prolipoprotein signal peptidase</fullName>
    </alternativeName>
    <alternativeName>
        <fullName evidence="9">Signal peptidase II</fullName>
        <shortName evidence="9">SPase II</shortName>
    </alternativeName>
</protein>
<dbReference type="GO" id="GO:0005886">
    <property type="term" value="C:plasma membrane"/>
    <property type="evidence" value="ECO:0007669"/>
    <property type="project" value="UniProtKB-SubCell"/>
</dbReference>
<evidence type="ECO:0000256" key="6">
    <source>
        <dbReference type="ARBA" id="ARBA00022801"/>
    </source>
</evidence>
<feature type="transmembrane region" description="Helical" evidence="9">
    <location>
        <begin position="69"/>
        <end position="88"/>
    </location>
</feature>
<evidence type="ECO:0000313" key="13">
    <source>
        <dbReference type="Proteomes" id="UP000515860"/>
    </source>
</evidence>
<comment type="function">
    <text evidence="9 10">This protein specifically catalyzes the removal of signal peptides from prolipoproteins.</text>
</comment>
<proteinExistence type="inferred from homology"/>
<comment type="similarity">
    <text evidence="1 9 11">Belongs to the peptidase A8 family.</text>
</comment>
<dbReference type="PANTHER" id="PTHR33695">
    <property type="entry name" value="LIPOPROTEIN SIGNAL PEPTIDASE"/>
    <property type="match status" value="1"/>
</dbReference>
<organism evidence="12 13">
    <name type="scientific">Wansuia hejianensis</name>
    <dbReference type="NCBI Taxonomy" id="2763667"/>
    <lineage>
        <taxon>Bacteria</taxon>
        <taxon>Bacillati</taxon>
        <taxon>Bacillota</taxon>
        <taxon>Clostridia</taxon>
        <taxon>Lachnospirales</taxon>
        <taxon>Lachnospiraceae</taxon>
        <taxon>Wansuia</taxon>
    </lineage>
</organism>
<evidence type="ECO:0000256" key="7">
    <source>
        <dbReference type="ARBA" id="ARBA00022989"/>
    </source>
</evidence>
<comment type="catalytic activity">
    <reaction evidence="9 10">
        <text>Release of signal peptides from bacterial membrane prolipoproteins. Hydrolyzes -Xaa-Yaa-Zaa-|-(S,diacylglyceryl)Cys-, in which Xaa is hydrophobic (preferably Leu), and Yaa (Ala or Ser) and Zaa (Gly or Ala) have small, neutral side chains.</text>
        <dbReference type="EC" id="3.4.23.36"/>
    </reaction>
</comment>
<comment type="subcellular location">
    <subcellularLocation>
        <location evidence="9">Cell membrane</location>
        <topology evidence="9">Multi-pass membrane protein</topology>
    </subcellularLocation>
</comment>
<dbReference type="PANTHER" id="PTHR33695:SF1">
    <property type="entry name" value="LIPOPROTEIN SIGNAL PEPTIDASE"/>
    <property type="match status" value="1"/>
</dbReference>
<dbReference type="RefSeq" id="WP_118644524.1">
    <property type="nucleotide sequence ID" value="NZ_CP060635.1"/>
</dbReference>
<keyword evidence="5 9" id="KW-0064">Aspartyl protease</keyword>
<comment type="caution">
    <text evidence="9">Lacks conserved residue(s) required for the propagation of feature annotation.</text>
</comment>
<keyword evidence="6 9" id="KW-0378">Hydrolase</keyword>